<evidence type="ECO:0000313" key="1">
    <source>
        <dbReference type="EMBL" id="SFL58651.1"/>
    </source>
</evidence>
<proteinExistence type="predicted"/>
<dbReference type="EMBL" id="FOTF01000030">
    <property type="protein sequence ID" value="SFL58651.1"/>
    <property type="molecule type" value="Genomic_DNA"/>
</dbReference>
<keyword evidence="2" id="KW-1185">Reference proteome</keyword>
<organism evidence="1 2">
    <name type="scientific">Loktanella salsilacus</name>
    <dbReference type="NCBI Taxonomy" id="195913"/>
    <lineage>
        <taxon>Bacteria</taxon>
        <taxon>Pseudomonadati</taxon>
        <taxon>Pseudomonadota</taxon>
        <taxon>Alphaproteobacteria</taxon>
        <taxon>Rhodobacterales</taxon>
        <taxon>Roseobacteraceae</taxon>
        <taxon>Loktanella</taxon>
    </lineage>
</organism>
<evidence type="ECO:0000313" key="2">
    <source>
        <dbReference type="Proteomes" id="UP000199550"/>
    </source>
</evidence>
<evidence type="ECO:0008006" key="3">
    <source>
        <dbReference type="Google" id="ProtNLM"/>
    </source>
</evidence>
<accession>A0A1I4IXS6</accession>
<sequence length="57" mass="6677">MGKMGRPKTDTMSINVRLSQATIDQIDTARRKETDPPTRPEQIRRIIEDWLVRNPQD</sequence>
<gene>
    <name evidence="1" type="ORF">SAMN04488004_13015</name>
</gene>
<dbReference type="STRING" id="195913.SAMN04488004_13015"/>
<reference evidence="1 2" key="1">
    <citation type="submission" date="2016-10" db="EMBL/GenBank/DDBJ databases">
        <authorList>
            <person name="de Groot N.N."/>
        </authorList>
    </citation>
    <scope>NUCLEOTIDE SEQUENCE [LARGE SCALE GENOMIC DNA]</scope>
    <source>
        <strain evidence="1 2">DSM 16199</strain>
    </source>
</reference>
<dbReference type="Proteomes" id="UP000199550">
    <property type="component" value="Unassembled WGS sequence"/>
</dbReference>
<dbReference type="AlphaFoldDB" id="A0A1I4IXS6"/>
<protein>
    <recommendedName>
        <fullName evidence="3">Ribbon-helix-helix protein, copG family</fullName>
    </recommendedName>
</protein>
<name>A0A1I4IXS6_9RHOB</name>